<dbReference type="Proteomes" id="UP000599523">
    <property type="component" value="Unassembled WGS sequence"/>
</dbReference>
<feature type="domain" description="DNA topoisomerase type IA zn finger" evidence="2">
    <location>
        <begin position="278"/>
        <end position="309"/>
    </location>
</feature>
<evidence type="ECO:0000259" key="3">
    <source>
        <dbReference type="Pfam" id="PF04471"/>
    </source>
</evidence>
<dbReference type="AlphaFoldDB" id="A0A972FA43"/>
<dbReference type="RefSeq" id="WP_168989669.1">
    <property type="nucleotide sequence ID" value="NZ_CAWPHM010000107.1"/>
</dbReference>
<evidence type="ECO:0000259" key="2">
    <source>
        <dbReference type="Pfam" id="PF01396"/>
    </source>
</evidence>
<dbReference type="Pfam" id="PF01396">
    <property type="entry name" value="Zn_ribbon_Top1"/>
    <property type="match status" value="1"/>
</dbReference>
<organism evidence="4 5">
    <name type="scientific">Azoarcus taiwanensis</name>
    <dbReference type="NCBI Taxonomy" id="666964"/>
    <lineage>
        <taxon>Bacteria</taxon>
        <taxon>Pseudomonadati</taxon>
        <taxon>Pseudomonadota</taxon>
        <taxon>Betaproteobacteria</taxon>
        <taxon>Rhodocyclales</taxon>
        <taxon>Zoogloeaceae</taxon>
        <taxon>Azoarcus</taxon>
    </lineage>
</organism>
<dbReference type="PANTHER" id="PTHR30015:SF7">
    <property type="entry name" value="TYPE IV METHYL-DIRECTED RESTRICTION ENZYME ECOKMRR"/>
    <property type="match status" value="1"/>
</dbReference>
<keyword evidence="1" id="KW-0812">Transmembrane</keyword>
<accession>A0A972FA43</accession>
<dbReference type="PANTHER" id="PTHR30015">
    <property type="entry name" value="MRR RESTRICTION SYSTEM PROTEIN"/>
    <property type="match status" value="1"/>
</dbReference>
<dbReference type="GO" id="GO:0003677">
    <property type="term" value="F:DNA binding"/>
    <property type="evidence" value="ECO:0007669"/>
    <property type="project" value="InterPro"/>
</dbReference>
<protein>
    <submittedName>
        <fullName evidence="4">DUF2034 domain-containing protein</fullName>
    </submittedName>
</protein>
<evidence type="ECO:0000313" key="4">
    <source>
        <dbReference type="EMBL" id="NMG05052.1"/>
    </source>
</evidence>
<dbReference type="EMBL" id="WTVM01000197">
    <property type="protein sequence ID" value="NMG05052.1"/>
    <property type="molecule type" value="Genomic_DNA"/>
</dbReference>
<dbReference type="Pfam" id="PF04471">
    <property type="entry name" value="Mrr_cat"/>
    <property type="match status" value="1"/>
</dbReference>
<dbReference type="SUPFAM" id="SSF52980">
    <property type="entry name" value="Restriction endonuclease-like"/>
    <property type="match status" value="1"/>
</dbReference>
<dbReference type="InterPro" id="IPR011856">
    <property type="entry name" value="tRNA_endonuc-like_dom_sf"/>
</dbReference>
<dbReference type="SUPFAM" id="SSF57783">
    <property type="entry name" value="Zinc beta-ribbon"/>
    <property type="match status" value="1"/>
</dbReference>
<feature type="domain" description="Restriction endonuclease type IV Mrr" evidence="3">
    <location>
        <begin position="140"/>
        <end position="254"/>
    </location>
</feature>
<name>A0A972FA43_9RHOO</name>
<sequence length="316" mass="34387">MARRRKKQEPGLLEIAATSDWKVGGAMALVCVVGAAFVIPAFFSSSPILAGMGGVFSTLAWIMAAAFGLISVVKLLKKVPQRVTASGTTGSHGVAVSAGDRARFKNHAERTEAAPAEQVIPRGEAEVGPGKPLTWSFEVLDRVEWKRFEDLCCEFYREKGIKAVTTRLGADGGVDIRLFQDAADPERMTSIVQCKALAKQVGVAMVRELRGVMAHEGVESAFFMAPNGFTEDAVAFARANRIHLLDGKGFLHMIQRLPDEAQQRLLAFATEGDWTSPTCPACGAKMVERPGKGRAFWGCSTFPRCRKRMPMRARRS</sequence>
<dbReference type="InterPro" id="IPR011335">
    <property type="entry name" value="Restrct_endonuc-II-like"/>
</dbReference>
<comment type="caution">
    <text evidence="4">The sequence shown here is derived from an EMBL/GenBank/DDBJ whole genome shotgun (WGS) entry which is preliminary data.</text>
</comment>
<dbReference type="InterPro" id="IPR013498">
    <property type="entry name" value="Topo_IA_Znf"/>
</dbReference>
<feature type="transmembrane region" description="Helical" evidence="1">
    <location>
        <begin position="21"/>
        <end position="43"/>
    </location>
</feature>
<dbReference type="GO" id="GO:0005694">
    <property type="term" value="C:chromosome"/>
    <property type="evidence" value="ECO:0007669"/>
    <property type="project" value="InterPro"/>
</dbReference>
<evidence type="ECO:0000256" key="1">
    <source>
        <dbReference type="SAM" id="Phobius"/>
    </source>
</evidence>
<dbReference type="Gene3D" id="3.30.65.10">
    <property type="entry name" value="Bacterial Topoisomerase I, domain 1"/>
    <property type="match status" value="1"/>
</dbReference>
<feature type="transmembrane region" description="Helical" evidence="1">
    <location>
        <begin position="49"/>
        <end position="73"/>
    </location>
</feature>
<dbReference type="GO" id="GO:0015666">
    <property type="term" value="F:restriction endodeoxyribonuclease activity"/>
    <property type="evidence" value="ECO:0007669"/>
    <property type="project" value="TreeGrafter"/>
</dbReference>
<proteinExistence type="predicted"/>
<reference evidence="4" key="1">
    <citation type="submission" date="2019-12" db="EMBL/GenBank/DDBJ databases">
        <title>Comparative genomics gives insights into the taxonomy of the Azoarcus-Aromatoleum group and reveals separate origins of nif in the plant-associated Azoarcus and non-plant-associated Aromatoleum sub-groups.</title>
        <authorList>
            <person name="Lafos M."/>
            <person name="Maluk M."/>
            <person name="Batista M."/>
            <person name="Junghare M."/>
            <person name="Carmona M."/>
            <person name="Faoro H."/>
            <person name="Cruz L.M."/>
            <person name="Battistoni F."/>
            <person name="De Souza E."/>
            <person name="Pedrosa F."/>
            <person name="Chen W.-M."/>
            <person name="Poole P.S."/>
            <person name="Dixon R.A."/>
            <person name="James E.K."/>
        </authorList>
    </citation>
    <scope>NUCLEOTIDE SEQUENCE</scope>
    <source>
        <strain evidence="4">NSC3</strain>
    </source>
</reference>
<dbReference type="Gene3D" id="3.40.1350.10">
    <property type="match status" value="1"/>
</dbReference>
<keyword evidence="1" id="KW-1133">Transmembrane helix</keyword>
<keyword evidence="5" id="KW-1185">Reference proteome</keyword>
<dbReference type="InterPro" id="IPR052906">
    <property type="entry name" value="Type_IV_Methyl-Rstrct_Enzyme"/>
</dbReference>
<dbReference type="GO" id="GO:0006265">
    <property type="term" value="P:DNA topological change"/>
    <property type="evidence" value="ECO:0007669"/>
    <property type="project" value="InterPro"/>
</dbReference>
<dbReference type="InterPro" id="IPR007560">
    <property type="entry name" value="Restrct_endonuc_IV_Mrr"/>
</dbReference>
<keyword evidence="1" id="KW-0472">Membrane</keyword>
<dbReference type="GO" id="GO:0009307">
    <property type="term" value="P:DNA restriction-modification system"/>
    <property type="evidence" value="ECO:0007669"/>
    <property type="project" value="InterPro"/>
</dbReference>
<gene>
    <name evidence="4" type="ORF">GPA21_19100</name>
</gene>
<evidence type="ECO:0000313" key="5">
    <source>
        <dbReference type="Proteomes" id="UP000599523"/>
    </source>
</evidence>
<dbReference type="GO" id="GO:0003916">
    <property type="term" value="F:DNA topoisomerase activity"/>
    <property type="evidence" value="ECO:0007669"/>
    <property type="project" value="InterPro"/>
</dbReference>